<keyword evidence="2" id="KW-1185">Reference proteome</keyword>
<organism evidence="1 2">
    <name type="scientific">Funiculus sociatus GB2-A5</name>
    <dbReference type="NCBI Taxonomy" id="2933946"/>
    <lineage>
        <taxon>Bacteria</taxon>
        <taxon>Bacillati</taxon>
        <taxon>Cyanobacteriota</taxon>
        <taxon>Cyanophyceae</taxon>
        <taxon>Coleofasciculales</taxon>
        <taxon>Coleofasciculaceae</taxon>
        <taxon>Funiculus</taxon>
    </lineage>
</organism>
<protein>
    <submittedName>
        <fullName evidence="1">Uncharacterized protein</fullName>
    </submittedName>
</protein>
<sequence>MTPQFKDLEALAQQEIELMPTLALTLRSRQYQDAPLEEIFDLLESVTESFAAIAHTLPIQMQYSARKEIEFFVSLYLQRFHDALSQKKCYRAKAKVISR</sequence>
<dbReference type="RefSeq" id="WP_190424241.1">
    <property type="nucleotide sequence ID" value="NZ_JAMPKK010000001.1"/>
</dbReference>
<comment type="caution">
    <text evidence="1">The sequence shown here is derived from an EMBL/GenBank/DDBJ whole genome shotgun (WGS) entry which is preliminary data.</text>
</comment>
<evidence type="ECO:0000313" key="1">
    <source>
        <dbReference type="EMBL" id="MEP0862926.1"/>
    </source>
</evidence>
<name>A0ABV0JJN7_9CYAN</name>
<gene>
    <name evidence="1" type="ORF">NDI37_00325</name>
</gene>
<evidence type="ECO:0000313" key="2">
    <source>
        <dbReference type="Proteomes" id="UP001442494"/>
    </source>
</evidence>
<accession>A0ABV0JJN7</accession>
<proteinExistence type="predicted"/>
<dbReference type="EMBL" id="JAMPKK010000001">
    <property type="protein sequence ID" value="MEP0862926.1"/>
    <property type="molecule type" value="Genomic_DNA"/>
</dbReference>
<reference evidence="1 2" key="1">
    <citation type="submission" date="2022-04" db="EMBL/GenBank/DDBJ databases">
        <title>Positive selection, recombination, and allopatry shape intraspecific diversity of widespread and dominant cyanobacteria.</title>
        <authorList>
            <person name="Wei J."/>
            <person name="Shu W."/>
            <person name="Hu C."/>
        </authorList>
    </citation>
    <scope>NUCLEOTIDE SEQUENCE [LARGE SCALE GENOMIC DNA]</scope>
    <source>
        <strain evidence="1 2">GB2-A5</strain>
    </source>
</reference>
<dbReference type="Proteomes" id="UP001442494">
    <property type="component" value="Unassembled WGS sequence"/>
</dbReference>